<evidence type="ECO:0000313" key="2">
    <source>
        <dbReference type="Proteomes" id="UP000020406"/>
    </source>
</evidence>
<sequence>MLCDLPVARIHALMHQFSHLSGQSRAVRDQKWQKVGAVIDVFRVQCVGDRPHQTVFDHGADSKISRAMAADREG</sequence>
<gene>
    <name evidence="1" type="ORF">AF72_00975</name>
</gene>
<accession>Z9JN98</accession>
<reference evidence="1 2" key="1">
    <citation type="journal article" date="2014" name="Genome Announc.">
        <title>Draft Genome Sequence of Xylella fastidiosa Pear Leaf Scorch Strain in Taiwan.</title>
        <authorList>
            <person name="Su C.C."/>
            <person name="Deng W.L."/>
            <person name="Jan F.J."/>
            <person name="Chang C.J."/>
            <person name="Huang H."/>
            <person name="Chen J."/>
        </authorList>
    </citation>
    <scope>NUCLEOTIDE SEQUENCE [LARGE SCALE GENOMIC DNA]</scope>
    <source>
        <strain evidence="1 2">PLS229</strain>
    </source>
</reference>
<dbReference type="AlphaFoldDB" id="Z9JN98"/>
<dbReference type="EMBL" id="JDSQ01000001">
    <property type="protein sequence ID" value="EWS79468.1"/>
    <property type="molecule type" value="Genomic_DNA"/>
</dbReference>
<dbReference type="Proteomes" id="UP000020406">
    <property type="component" value="Unassembled WGS sequence"/>
</dbReference>
<comment type="caution">
    <text evidence="1">The sequence shown here is derived from an EMBL/GenBank/DDBJ whole genome shotgun (WGS) entry which is preliminary data.</text>
</comment>
<dbReference type="KEGG" id="xtw:AB672_11145"/>
<protein>
    <submittedName>
        <fullName evidence="1">Uncharacterized protein</fullName>
    </submittedName>
</protein>
<name>Z9JN98_9GAMM</name>
<evidence type="ECO:0000313" key="1">
    <source>
        <dbReference type="EMBL" id="EWS79468.1"/>
    </source>
</evidence>
<organism evidence="1 2">
    <name type="scientific">Xylella taiwanensis</name>
    <dbReference type="NCBI Taxonomy" id="1444770"/>
    <lineage>
        <taxon>Bacteria</taxon>
        <taxon>Pseudomonadati</taxon>
        <taxon>Pseudomonadota</taxon>
        <taxon>Gammaproteobacteria</taxon>
        <taxon>Lysobacterales</taxon>
        <taxon>Lysobacteraceae</taxon>
        <taxon>Xylella</taxon>
    </lineage>
</organism>
<proteinExistence type="predicted"/>